<feature type="compositionally biased region" description="Polar residues" evidence="5">
    <location>
        <begin position="99"/>
        <end position="108"/>
    </location>
</feature>
<evidence type="ECO:0000256" key="4">
    <source>
        <dbReference type="PROSITE-ProRule" id="PRU00027"/>
    </source>
</evidence>
<accession>A0AAV4HXI2</accession>
<protein>
    <submittedName>
        <fullName evidence="7">Family with sequence similarity 60, member A,-like</fullName>
    </submittedName>
</protein>
<dbReference type="Proteomes" id="UP000762676">
    <property type="component" value="Unassembled WGS sequence"/>
</dbReference>
<proteinExistence type="predicted"/>
<gene>
    <name evidence="7" type="ORF">ElyMa_004600100</name>
</gene>
<comment type="caution">
    <text evidence="7">The sequence shown here is derived from an EMBL/GenBank/DDBJ whole genome shotgun (WGS) entry which is preliminary data.</text>
</comment>
<name>A0AAV4HXI2_9GAST</name>
<evidence type="ECO:0000256" key="3">
    <source>
        <dbReference type="ARBA" id="ARBA00022833"/>
    </source>
</evidence>
<dbReference type="Pfam" id="PF02892">
    <property type="entry name" value="zf-BED"/>
    <property type="match status" value="1"/>
</dbReference>
<keyword evidence="8" id="KW-1185">Reference proteome</keyword>
<evidence type="ECO:0000256" key="1">
    <source>
        <dbReference type="ARBA" id="ARBA00022723"/>
    </source>
</evidence>
<dbReference type="InterPro" id="IPR036236">
    <property type="entry name" value="Znf_C2H2_sf"/>
</dbReference>
<dbReference type="SMART" id="SM00614">
    <property type="entry name" value="ZnF_BED"/>
    <property type="match status" value="1"/>
</dbReference>
<dbReference type="GO" id="GO:0008270">
    <property type="term" value="F:zinc ion binding"/>
    <property type="evidence" value="ECO:0007669"/>
    <property type="project" value="UniProtKB-KW"/>
</dbReference>
<evidence type="ECO:0000259" key="6">
    <source>
        <dbReference type="PROSITE" id="PS50808"/>
    </source>
</evidence>
<dbReference type="SUPFAM" id="SSF57667">
    <property type="entry name" value="beta-beta-alpha zinc fingers"/>
    <property type="match status" value="1"/>
</dbReference>
<feature type="domain" description="BED-type" evidence="6">
    <location>
        <begin position="11"/>
        <end position="63"/>
    </location>
</feature>
<feature type="region of interest" description="Disordered" evidence="5">
    <location>
        <begin position="76"/>
        <end position="108"/>
    </location>
</feature>
<dbReference type="AlphaFoldDB" id="A0AAV4HXI2"/>
<dbReference type="GO" id="GO:0003677">
    <property type="term" value="F:DNA binding"/>
    <property type="evidence" value="ECO:0007669"/>
    <property type="project" value="InterPro"/>
</dbReference>
<evidence type="ECO:0000313" key="7">
    <source>
        <dbReference type="EMBL" id="GFS02146.1"/>
    </source>
</evidence>
<dbReference type="InterPro" id="IPR003656">
    <property type="entry name" value="Znf_BED"/>
</dbReference>
<dbReference type="EMBL" id="BMAT01009226">
    <property type="protein sequence ID" value="GFS02146.1"/>
    <property type="molecule type" value="Genomic_DNA"/>
</dbReference>
<sequence>MLASKPRMPRRPRSVVWYYFDKIANDPFKAKCKLCHNICQHGTNTSNLFYHLKHRHPASYEEAEEQREQETKLYMELKAKAGKTPAGRGRGRGRGRPPNSVSSKDLSTSPLVGIGTTLAVIKSENDGTVTSTFSPQTLSGTGRKFYNSCLGRGK</sequence>
<keyword evidence="3" id="KW-0862">Zinc</keyword>
<reference evidence="7 8" key="1">
    <citation type="journal article" date="2021" name="Elife">
        <title>Chloroplast acquisition without the gene transfer in kleptoplastic sea slugs, Plakobranchus ocellatus.</title>
        <authorList>
            <person name="Maeda T."/>
            <person name="Takahashi S."/>
            <person name="Yoshida T."/>
            <person name="Shimamura S."/>
            <person name="Takaki Y."/>
            <person name="Nagai Y."/>
            <person name="Toyoda A."/>
            <person name="Suzuki Y."/>
            <person name="Arimoto A."/>
            <person name="Ishii H."/>
            <person name="Satoh N."/>
            <person name="Nishiyama T."/>
            <person name="Hasebe M."/>
            <person name="Maruyama T."/>
            <person name="Minagawa J."/>
            <person name="Obokata J."/>
            <person name="Shigenobu S."/>
        </authorList>
    </citation>
    <scope>NUCLEOTIDE SEQUENCE [LARGE SCALE GENOMIC DNA]</scope>
</reference>
<evidence type="ECO:0000313" key="8">
    <source>
        <dbReference type="Proteomes" id="UP000762676"/>
    </source>
</evidence>
<evidence type="ECO:0000256" key="5">
    <source>
        <dbReference type="SAM" id="MobiDB-lite"/>
    </source>
</evidence>
<organism evidence="7 8">
    <name type="scientific">Elysia marginata</name>
    <dbReference type="NCBI Taxonomy" id="1093978"/>
    <lineage>
        <taxon>Eukaryota</taxon>
        <taxon>Metazoa</taxon>
        <taxon>Spiralia</taxon>
        <taxon>Lophotrochozoa</taxon>
        <taxon>Mollusca</taxon>
        <taxon>Gastropoda</taxon>
        <taxon>Heterobranchia</taxon>
        <taxon>Euthyneura</taxon>
        <taxon>Panpulmonata</taxon>
        <taxon>Sacoglossa</taxon>
        <taxon>Placobranchoidea</taxon>
        <taxon>Plakobranchidae</taxon>
        <taxon>Elysia</taxon>
    </lineage>
</organism>
<keyword evidence="1" id="KW-0479">Metal-binding</keyword>
<evidence type="ECO:0000256" key="2">
    <source>
        <dbReference type="ARBA" id="ARBA00022771"/>
    </source>
</evidence>
<keyword evidence="2 4" id="KW-0863">Zinc-finger</keyword>
<dbReference type="PROSITE" id="PS50808">
    <property type="entry name" value="ZF_BED"/>
    <property type="match status" value="1"/>
</dbReference>